<accession>A0A6C0H0M7</accession>
<organism evidence="12">
    <name type="scientific">viral metagenome</name>
    <dbReference type="NCBI Taxonomy" id="1070528"/>
    <lineage>
        <taxon>unclassified sequences</taxon>
        <taxon>metagenomes</taxon>
        <taxon>organismal metagenomes</taxon>
    </lineage>
</organism>
<feature type="compositionally biased region" description="Basic and acidic residues" evidence="9">
    <location>
        <begin position="775"/>
        <end position="798"/>
    </location>
</feature>
<dbReference type="GO" id="GO:0008170">
    <property type="term" value="F:N-methyltransferase activity"/>
    <property type="evidence" value="ECO:0007669"/>
    <property type="project" value="InterPro"/>
</dbReference>
<dbReference type="InterPro" id="IPR029063">
    <property type="entry name" value="SAM-dependent_MTases_sf"/>
</dbReference>
<reference evidence="12" key="1">
    <citation type="journal article" date="2020" name="Nature">
        <title>Giant virus diversity and host interactions through global metagenomics.</title>
        <authorList>
            <person name="Schulz F."/>
            <person name="Roux S."/>
            <person name="Paez-Espino D."/>
            <person name="Jungbluth S."/>
            <person name="Walsh D.A."/>
            <person name="Denef V.J."/>
            <person name="McMahon K.D."/>
            <person name="Konstantinidis K.T."/>
            <person name="Eloe-Fadrosh E.A."/>
            <person name="Kyrpides N.C."/>
            <person name="Woyke T."/>
        </authorList>
    </citation>
    <scope>NUCLEOTIDE SEQUENCE</scope>
    <source>
        <strain evidence="12">GVMAG-M-3300023179-4</strain>
    </source>
</reference>
<keyword evidence="7" id="KW-0238">DNA-binding</keyword>
<feature type="domain" description="Type I restriction modification DNA specificity" evidence="10">
    <location>
        <begin position="598"/>
        <end position="751"/>
    </location>
</feature>
<keyword evidence="5" id="KW-0949">S-adenosyl-L-methionine</keyword>
<dbReference type="InterPro" id="IPR038333">
    <property type="entry name" value="T1MK-like_N_sf"/>
</dbReference>
<dbReference type="Gene3D" id="3.90.220.20">
    <property type="entry name" value="DNA methylase specificity domains"/>
    <property type="match status" value="2"/>
</dbReference>
<dbReference type="InterPro" id="IPR051537">
    <property type="entry name" value="DNA_Adenine_Mtase"/>
</dbReference>
<dbReference type="SUPFAM" id="SSF116734">
    <property type="entry name" value="DNA methylase specificity domain"/>
    <property type="match status" value="2"/>
</dbReference>
<evidence type="ECO:0000313" key="12">
    <source>
        <dbReference type="EMBL" id="QHT74098.1"/>
    </source>
</evidence>
<dbReference type="Pfam" id="PF02384">
    <property type="entry name" value="N6_Mtase"/>
    <property type="match status" value="1"/>
</dbReference>
<dbReference type="SUPFAM" id="SSF53335">
    <property type="entry name" value="S-adenosyl-L-methionine-dependent methyltransferases"/>
    <property type="match status" value="1"/>
</dbReference>
<dbReference type="PANTHER" id="PTHR42933">
    <property type="entry name" value="SLR6095 PROTEIN"/>
    <property type="match status" value="1"/>
</dbReference>
<dbReference type="GO" id="GO:0003677">
    <property type="term" value="F:DNA binding"/>
    <property type="evidence" value="ECO:0007669"/>
    <property type="project" value="UniProtKB-KW"/>
</dbReference>
<dbReference type="Pfam" id="PF01420">
    <property type="entry name" value="Methylase_S"/>
    <property type="match status" value="2"/>
</dbReference>
<evidence type="ECO:0000256" key="4">
    <source>
        <dbReference type="ARBA" id="ARBA00022679"/>
    </source>
</evidence>
<dbReference type="GO" id="GO:0032259">
    <property type="term" value="P:methylation"/>
    <property type="evidence" value="ECO:0007669"/>
    <property type="project" value="UniProtKB-KW"/>
</dbReference>
<dbReference type="InterPro" id="IPR000055">
    <property type="entry name" value="Restrct_endonuc_typeI_TRD"/>
</dbReference>
<feature type="region of interest" description="Disordered" evidence="9">
    <location>
        <begin position="767"/>
        <end position="798"/>
    </location>
</feature>
<evidence type="ECO:0000256" key="5">
    <source>
        <dbReference type="ARBA" id="ARBA00022691"/>
    </source>
</evidence>
<keyword evidence="4" id="KW-0808">Transferase</keyword>
<evidence type="ECO:0000256" key="7">
    <source>
        <dbReference type="ARBA" id="ARBA00023125"/>
    </source>
</evidence>
<dbReference type="InterPro" id="IPR044946">
    <property type="entry name" value="Restrct_endonuc_typeI_TRD_sf"/>
</dbReference>
<evidence type="ECO:0000256" key="1">
    <source>
        <dbReference type="ARBA" id="ARBA00010923"/>
    </source>
</evidence>
<feature type="domain" description="Type I restriction modification DNA specificity" evidence="10">
    <location>
        <begin position="431"/>
        <end position="582"/>
    </location>
</feature>
<keyword evidence="3" id="KW-0489">Methyltransferase</keyword>
<evidence type="ECO:0000256" key="9">
    <source>
        <dbReference type="SAM" id="MobiDB-lite"/>
    </source>
</evidence>
<evidence type="ECO:0000259" key="10">
    <source>
        <dbReference type="Pfam" id="PF01420"/>
    </source>
</evidence>
<dbReference type="InterPro" id="IPR003356">
    <property type="entry name" value="DNA_methylase_A-5"/>
</dbReference>
<sequence>MYIMSYKEMNQFESTITSIRNILRVEGITGLSSINHCVALLVSRFLTIEKCKEFNIPLEFAFENFLKNKDGTNCDDQTAISKFYSLDATKDCLYVYLHEKLNFNSFKFGINAPLNFLNIYKKLDDINISSLFDKIDIVGAIYELHLKTGTTGSGMRDLGQYFTNREVIKYMIKLCDPKLKKNGDIESILDPSMGTGGFLSMSIKHLNKKHKNIDWKLNKKRIYGFDVDETVKNMSILNALLECGQIFSETFVKRDTLHDDYKISDNVLIDKVDIILANEPFGLKNIVHKNVCKRIKDLKIEGTKAEPLFLQLMMQSLNIGGRCAVIVPDGVLFNDAKLHKLTRKYLCDKLRLAKVISLEDGLFLNTGVKSSILFFVNDGETEEVEFCKIKLSNGEIVEESVIKVDIEEIEQNDYSLFVNKYNIIEEDKIDGIEYKKLGDICEFLPKSKRAASFGKDNGKYKFFTSSLTIKYCDEADYKNEHIIIGDGGVANINIGSNFSCSDHNYILKSTQENILNRYIYYYLYSNLHIIESGFKGTTMKNVSKSYIQDLQIPIPPLSLQQQIVEALDSIYDTIEGNNKLIQNYEKIKKGIIWSNTLNVEKKKLGDVVENIKTGKNKPSDNKSGSKYPYYGTGGITGYTDEYLVDGNYILTARNGTIGQTIFVNGKSYPSDHMFIIKDTKENIKYIHSVLKYLTNLENYAVGTTIKGISKESLVSVLIPIPLKQTQEHIVKECEYYDNLIETLKKENERLQNNKIIDMVLKSVSNDNQSEEEFINESHSESEEEEPQPKKELTKEIKKVVEEEKPKKIATKRSQSKQTEI</sequence>
<dbReference type="GO" id="GO:0009307">
    <property type="term" value="P:DNA restriction-modification system"/>
    <property type="evidence" value="ECO:0007669"/>
    <property type="project" value="UniProtKB-KW"/>
</dbReference>
<dbReference type="GO" id="GO:0009007">
    <property type="term" value="F:site-specific DNA-methyltransferase (adenine-specific) activity"/>
    <property type="evidence" value="ECO:0007669"/>
    <property type="project" value="UniProtKB-EC"/>
</dbReference>
<comment type="similarity">
    <text evidence="1">Belongs to the type-I restriction system S methylase family.</text>
</comment>
<dbReference type="Gene3D" id="1.20.1260.30">
    <property type="match status" value="1"/>
</dbReference>
<evidence type="ECO:0000259" key="11">
    <source>
        <dbReference type="Pfam" id="PF02384"/>
    </source>
</evidence>
<dbReference type="PRINTS" id="PR00507">
    <property type="entry name" value="N12N6MTFRASE"/>
</dbReference>
<feature type="domain" description="DNA methylase adenine-specific" evidence="11">
    <location>
        <begin position="134"/>
        <end position="386"/>
    </location>
</feature>
<dbReference type="EMBL" id="MN739837">
    <property type="protein sequence ID" value="QHT74098.1"/>
    <property type="molecule type" value="Genomic_DNA"/>
</dbReference>
<proteinExistence type="inferred from homology"/>
<comment type="catalytic activity">
    <reaction evidence="8">
        <text>a 2'-deoxyadenosine in DNA + S-adenosyl-L-methionine = an N(6)-methyl-2'-deoxyadenosine in DNA + S-adenosyl-L-homocysteine + H(+)</text>
        <dbReference type="Rhea" id="RHEA:15197"/>
        <dbReference type="Rhea" id="RHEA-COMP:12418"/>
        <dbReference type="Rhea" id="RHEA-COMP:12419"/>
        <dbReference type="ChEBI" id="CHEBI:15378"/>
        <dbReference type="ChEBI" id="CHEBI:57856"/>
        <dbReference type="ChEBI" id="CHEBI:59789"/>
        <dbReference type="ChEBI" id="CHEBI:90615"/>
        <dbReference type="ChEBI" id="CHEBI:90616"/>
        <dbReference type="EC" id="2.1.1.72"/>
    </reaction>
</comment>
<evidence type="ECO:0000256" key="2">
    <source>
        <dbReference type="ARBA" id="ARBA00011900"/>
    </source>
</evidence>
<dbReference type="PANTHER" id="PTHR42933:SF3">
    <property type="entry name" value="TYPE I RESTRICTION ENZYME MJAVIII METHYLASE SUBUNIT"/>
    <property type="match status" value="1"/>
</dbReference>
<protein>
    <recommendedName>
        <fullName evidence="2">site-specific DNA-methyltransferase (adenine-specific)</fullName>
        <ecNumber evidence="2">2.1.1.72</ecNumber>
    </recommendedName>
</protein>
<dbReference type="AlphaFoldDB" id="A0A6C0H0M7"/>
<evidence type="ECO:0000256" key="6">
    <source>
        <dbReference type="ARBA" id="ARBA00022747"/>
    </source>
</evidence>
<dbReference type="Gene3D" id="3.40.50.150">
    <property type="entry name" value="Vaccinia Virus protein VP39"/>
    <property type="match status" value="1"/>
</dbReference>
<name>A0A6C0H0M7_9ZZZZ</name>
<evidence type="ECO:0000256" key="3">
    <source>
        <dbReference type="ARBA" id="ARBA00022603"/>
    </source>
</evidence>
<dbReference type="EC" id="2.1.1.72" evidence="2"/>
<keyword evidence="6" id="KW-0680">Restriction system</keyword>
<evidence type="ECO:0000256" key="8">
    <source>
        <dbReference type="ARBA" id="ARBA00047942"/>
    </source>
</evidence>